<sequence length="166" mass="18601">ERRTFLLDWPSCGASPRLPLTAQARDELQARARRRKAAGPLFKGAVFVPAECHASSASGGVPLGEHPFPEERVVAMIESWREHVGIGRMVLVGHSIGGFLAFTYAERHPQRIDRLVLCSPCGLPRRPDALGVSEAEYLQWRQRADEEEPEFQNEFAKSPFAKLKLR</sequence>
<evidence type="ECO:0000259" key="2">
    <source>
        <dbReference type="Pfam" id="PF00561"/>
    </source>
</evidence>
<feature type="non-terminal residue" evidence="3">
    <location>
        <position position="1"/>
    </location>
</feature>
<proteinExistence type="inferred from homology"/>
<evidence type="ECO:0000313" key="4">
    <source>
        <dbReference type="Proteomes" id="UP001189429"/>
    </source>
</evidence>
<dbReference type="Pfam" id="PF00561">
    <property type="entry name" value="Abhydrolase_1"/>
    <property type="match status" value="1"/>
</dbReference>
<accession>A0ABN9PZB9</accession>
<comment type="similarity">
    <text evidence="1">Belongs to the peptidase S33 family. ABHD4/ABHD5 subfamily.</text>
</comment>
<feature type="non-terminal residue" evidence="3">
    <location>
        <position position="166"/>
    </location>
</feature>
<comment type="caution">
    <text evidence="3">The sequence shown here is derived from an EMBL/GenBank/DDBJ whole genome shotgun (WGS) entry which is preliminary data.</text>
</comment>
<gene>
    <name evidence="3" type="ORF">PCOR1329_LOCUS7366</name>
</gene>
<feature type="domain" description="AB hydrolase-1" evidence="2">
    <location>
        <begin position="2"/>
        <end position="126"/>
    </location>
</feature>
<dbReference type="InterPro" id="IPR000073">
    <property type="entry name" value="AB_hydrolase_1"/>
</dbReference>
<dbReference type="InterPro" id="IPR029058">
    <property type="entry name" value="AB_hydrolase_fold"/>
</dbReference>
<dbReference type="Gene3D" id="3.40.50.1820">
    <property type="entry name" value="alpha/beta hydrolase"/>
    <property type="match status" value="1"/>
</dbReference>
<evidence type="ECO:0000256" key="1">
    <source>
        <dbReference type="ARBA" id="ARBA00038097"/>
    </source>
</evidence>
<keyword evidence="4" id="KW-1185">Reference proteome</keyword>
<dbReference type="EMBL" id="CAUYUJ010001998">
    <property type="protein sequence ID" value="CAK0798682.1"/>
    <property type="molecule type" value="Genomic_DNA"/>
</dbReference>
<reference evidence="3" key="1">
    <citation type="submission" date="2023-10" db="EMBL/GenBank/DDBJ databases">
        <authorList>
            <person name="Chen Y."/>
            <person name="Shah S."/>
            <person name="Dougan E. K."/>
            <person name="Thang M."/>
            <person name="Chan C."/>
        </authorList>
    </citation>
    <scope>NUCLEOTIDE SEQUENCE [LARGE SCALE GENOMIC DNA]</scope>
</reference>
<evidence type="ECO:0000313" key="3">
    <source>
        <dbReference type="EMBL" id="CAK0798682.1"/>
    </source>
</evidence>
<protein>
    <recommendedName>
        <fullName evidence="2">AB hydrolase-1 domain-containing protein</fullName>
    </recommendedName>
</protein>
<organism evidence="3 4">
    <name type="scientific">Prorocentrum cordatum</name>
    <dbReference type="NCBI Taxonomy" id="2364126"/>
    <lineage>
        <taxon>Eukaryota</taxon>
        <taxon>Sar</taxon>
        <taxon>Alveolata</taxon>
        <taxon>Dinophyceae</taxon>
        <taxon>Prorocentrales</taxon>
        <taxon>Prorocentraceae</taxon>
        <taxon>Prorocentrum</taxon>
    </lineage>
</organism>
<dbReference type="PANTHER" id="PTHR42886:SF29">
    <property type="entry name" value="PUMMELIG, ISOFORM A"/>
    <property type="match status" value="1"/>
</dbReference>
<name>A0ABN9PZB9_9DINO</name>
<dbReference type="Proteomes" id="UP001189429">
    <property type="component" value="Unassembled WGS sequence"/>
</dbReference>
<dbReference type="PANTHER" id="PTHR42886">
    <property type="entry name" value="RE40534P-RELATED"/>
    <property type="match status" value="1"/>
</dbReference>
<dbReference type="SUPFAM" id="SSF53474">
    <property type="entry name" value="alpha/beta-Hydrolases"/>
    <property type="match status" value="1"/>
</dbReference>